<gene>
    <name evidence="1" type="ORF">TREES_T100001749</name>
</gene>
<dbReference type="InParanoid" id="L9KKG7"/>
<reference evidence="2" key="2">
    <citation type="journal article" date="2013" name="Nat. Commun.">
        <title>Genome of the Chinese tree shrew.</title>
        <authorList>
            <person name="Fan Y."/>
            <person name="Huang Z.Y."/>
            <person name="Cao C.C."/>
            <person name="Chen C.S."/>
            <person name="Chen Y.X."/>
            <person name="Fan D.D."/>
            <person name="He J."/>
            <person name="Hou H.L."/>
            <person name="Hu L."/>
            <person name="Hu X.T."/>
            <person name="Jiang X.T."/>
            <person name="Lai R."/>
            <person name="Lang Y.S."/>
            <person name="Liang B."/>
            <person name="Liao S.G."/>
            <person name="Mu D."/>
            <person name="Ma Y.Y."/>
            <person name="Niu Y.Y."/>
            <person name="Sun X.Q."/>
            <person name="Xia J.Q."/>
            <person name="Xiao J."/>
            <person name="Xiong Z.Q."/>
            <person name="Xu L."/>
            <person name="Yang L."/>
            <person name="Zhang Y."/>
            <person name="Zhao W."/>
            <person name="Zhao X.D."/>
            <person name="Zheng Y.T."/>
            <person name="Zhou J.M."/>
            <person name="Zhu Y.B."/>
            <person name="Zhang G.J."/>
            <person name="Wang J."/>
            <person name="Yao Y.G."/>
        </authorList>
    </citation>
    <scope>NUCLEOTIDE SEQUENCE [LARGE SCALE GENOMIC DNA]</scope>
</reference>
<dbReference type="AlphaFoldDB" id="L9KKG7"/>
<evidence type="ECO:0000313" key="2">
    <source>
        <dbReference type="Proteomes" id="UP000011518"/>
    </source>
</evidence>
<proteinExistence type="predicted"/>
<evidence type="ECO:0000313" key="1">
    <source>
        <dbReference type="EMBL" id="ELW62974.1"/>
    </source>
</evidence>
<dbReference type="Proteomes" id="UP000011518">
    <property type="component" value="Unassembled WGS sequence"/>
</dbReference>
<sequence length="96" mass="10840">MTSPPGVTAFSHLFLNRGPLSQGQDQQPIRRLRMCGSREKVAAETWGGCREERPVRAPELQRKLALSRLVIREAAKMPCPQHAFQGKQTFRSLLLN</sequence>
<dbReference type="EMBL" id="KB320797">
    <property type="protein sequence ID" value="ELW62974.1"/>
    <property type="molecule type" value="Genomic_DNA"/>
</dbReference>
<protein>
    <submittedName>
        <fullName evidence="1">Uncharacterized protein</fullName>
    </submittedName>
</protein>
<reference evidence="2" key="1">
    <citation type="submission" date="2012-07" db="EMBL/GenBank/DDBJ databases">
        <title>Genome of the Chinese tree shrew, a rising model animal genetically related to primates.</title>
        <authorList>
            <person name="Zhang G."/>
            <person name="Fan Y."/>
            <person name="Yao Y."/>
            <person name="Huang Z."/>
        </authorList>
    </citation>
    <scope>NUCLEOTIDE SEQUENCE [LARGE SCALE GENOMIC DNA]</scope>
</reference>
<organism evidence="1 2">
    <name type="scientific">Tupaia chinensis</name>
    <name type="common">Chinese tree shrew</name>
    <name type="synonym">Tupaia belangeri chinensis</name>
    <dbReference type="NCBI Taxonomy" id="246437"/>
    <lineage>
        <taxon>Eukaryota</taxon>
        <taxon>Metazoa</taxon>
        <taxon>Chordata</taxon>
        <taxon>Craniata</taxon>
        <taxon>Vertebrata</taxon>
        <taxon>Euteleostomi</taxon>
        <taxon>Mammalia</taxon>
        <taxon>Eutheria</taxon>
        <taxon>Euarchontoglires</taxon>
        <taxon>Scandentia</taxon>
        <taxon>Tupaiidae</taxon>
        <taxon>Tupaia</taxon>
    </lineage>
</organism>
<name>L9KKG7_TUPCH</name>
<accession>L9KKG7</accession>
<keyword evidence="2" id="KW-1185">Reference proteome</keyword>